<keyword evidence="4" id="KW-0560">Oxidoreductase</keyword>
<keyword evidence="8" id="KW-1185">Reference proteome</keyword>
<protein>
    <recommendedName>
        <fullName evidence="5">3-oxoacyl-[acyl-carrier-protein] reductase MabA</fullName>
    </recommendedName>
</protein>
<dbReference type="InterPro" id="IPR036291">
    <property type="entry name" value="NAD(P)-bd_dom_sf"/>
</dbReference>
<evidence type="ECO:0000256" key="1">
    <source>
        <dbReference type="ARBA" id="ARBA00004191"/>
    </source>
</evidence>
<dbReference type="PRINTS" id="PR00080">
    <property type="entry name" value="SDRFAMILY"/>
</dbReference>
<evidence type="ECO:0000256" key="4">
    <source>
        <dbReference type="ARBA" id="ARBA00023002"/>
    </source>
</evidence>
<comment type="catalytic activity">
    <reaction evidence="6">
        <text>a (3R)-hydroxyacyl-[ACP] + NADP(+) = a 3-oxoacyl-[ACP] + NADPH + H(+)</text>
        <dbReference type="Rhea" id="RHEA:17397"/>
        <dbReference type="Rhea" id="RHEA-COMP:9916"/>
        <dbReference type="Rhea" id="RHEA-COMP:9945"/>
        <dbReference type="ChEBI" id="CHEBI:15378"/>
        <dbReference type="ChEBI" id="CHEBI:57783"/>
        <dbReference type="ChEBI" id="CHEBI:58349"/>
        <dbReference type="ChEBI" id="CHEBI:78776"/>
        <dbReference type="ChEBI" id="CHEBI:78827"/>
        <dbReference type="EC" id="1.1.1.100"/>
    </reaction>
    <physiologicalReaction direction="right-to-left" evidence="6">
        <dbReference type="Rhea" id="RHEA:17399"/>
    </physiologicalReaction>
</comment>
<accession>A0A1Q4HY88</accession>
<dbReference type="GO" id="GO:0004316">
    <property type="term" value="F:3-oxoacyl-[acyl-carrier-protein] reductase (NADPH) activity"/>
    <property type="evidence" value="ECO:0007669"/>
    <property type="project" value="UniProtKB-EC"/>
</dbReference>
<dbReference type="SUPFAM" id="SSF51735">
    <property type="entry name" value="NAD(P)-binding Rossmann-fold domains"/>
    <property type="match status" value="1"/>
</dbReference>
<gene>
    <name evidence="7" type="ORF">BRW65_08140</name>
</gene>
<dbReference type="Pfam" id="PF13561">
    <property type="entry name" value="adh_short_C2"/>
    <property type="match status" value="1"/>
</dbReference>
<reference evidence="7 8" key="1">
    <citation type="submission" date="2016-11" db="EMBL/GenBank/DDBJ databases">
        <title>Genome sequences of unsequenced Mycobacteria.</title>
        <authorList>
            <person name="Greninger A.L."/>
            <person name="Fang F."/>
            <person name="Jerome K.R."/>
        </authorList>
    </citation>
    <scope>NUCLEOTIDE SEQUENCE [LARGE SCALE GENOMIC DNA]</scope>
    <source>
        <strain evidence="7 8">M11</strain>
    </source>
</reference>
<evidence type="ECO:0000256" key="6">
    <source>
        <dbReference type="ARBA" id="ARBA00047400"/>
    </source>
</evidence>
<dbReference type="CDD" id="cd05233">
    <property type="entry name" value="SDR_c"/>
    <property type="match status" value="1"/>
</dbReference>
<organism evidence="7 8">
    <name type="scientific">Mycobacterium paraffinicum</name>
    <dbReference type="NCBI Taxonomy" id="53378"/>
    <lineage>
        <taxon>Bacteria</taxon>
        <taxon>Bacillati</taxon>
        <taxon>Actinomycetota</taxon>
        <taxon>Actinomycetes</taxon>
        <taxon>Mycobacteriales</taxon>
        <taxon>Mycobacteriaceae</taxon>
        <taxon>Mycobacterium</taxon>
    </lineage>
</organism>
<comment type="similarity">
    <text evidence="2">Belongs to the short-chain dehydrogenases/reductases (SDR) family.</text>
</comment>
<name>A0A1Q4HY88_9MYCO</name>
<dbReference type="PANTHER" id="PTHR42879">
    <property type="entry name" value="3-OXOACYL-(ACYL-CARRIER-PROTEIN) REDUCTASE"/>
    <property type="match status" value="1"/>
</dbReference>
<comment type="caution">
    <text evidence="7">The sequence shown here is derived from an EMBL/GenBank/DDBJ whole genome shotgun (WGS) entry which is preliminary data.</text>
</comment>
<dbReference type="FunFam" id="3.40.50.720:FF:000084">
    <property type="entry name" value="Short-chain dehydrogenase reductase"/>
    <property type="match status" value="1"/>
</dbReference>
<evidence type="ECO:0000256" key="5">
    <source>
        <dbReference type="ARBA" id="ARBA00040781"/>
    </source>
</evidence>
<comment type="subcellular location">
    <subcellularLocation>
        <location evidence="1">Secreted</location>
        <location evidence="1">Cell wall</location>
    </subcellularLocation>
</comment>
<evidence type="ECO:0000313" key="7">
    <source>
        <dbReference type="EMBL" id="OJZ74666.1"/>
    </source>
</evidence>
<dbReference type="PRINTS" id="PR00081">
    <property type="entry name" value="GDHRDH"/>
</dbReference>
<dbReference type="InterPro" id="IPR002347">
    <property type="entry name" value="SDR_fam"/>
</dbReference>
<dbReference type="EMBL" id="MPNT01000005">
    <property type="protein sequence ID" value="OJZ74666.1"/>
    <property type="molecule type" value="Genomic_DNA"/>
</dbReference>
<dbReference type="NCBIfam" id="NF005753">
    <property type="entry name" value="PRK07577.1"/>
    <property type="match status" value="1"/>
</dbReference>
<evidence type="ECO:0000256" key="3">
    <source>
        <dbReference type="ARBA" id="ARBA00022512"/>
    </source>
</evidence>
<dbReference type="AlphaFoldDB" id="A0A1Q4HY88"/>
<proteinExistence type="inferred from homology"/>
<dbReference type="PANTHER" id="PTHR42879:SF2">
    <property type="entry name" value="3-OXOACYL-[ACYL-CARRIER-PROTEIN] REDUCTASE FABG"/>
    <property type="match status" value="1"/>
</dbReference>
<dbReference type="InterPro" id="IPR050259">
    <property type="entry name" value="SDR"/>
</dbReference>
<evidence type="ECO:0000256" key="2">
    <source>
        <dbReference type="ARBA" id="ARBA00006484"/>
    </source>
</evidence>
<dbReference type="Proteomes" id="UP000186438">
    <property type="component" value="Unassembled WGS sequence"/>
</dbReference>
<dbReference type="Gene3D" id="3.40.50.720">
    <property type="entry name" value="NAD(P)-binding Rossmann-like Domain"/>
    <property type="match status" value="1"/>
</dbReference>
<keyword evidence="3" id="KW-0134">Cell wall</keyword>
<dbReference type="STRING" id="53378.BRW65_08140"/>
<sequence>MSEPGTRRVVVTGASKGIGLELSNQLAAAGHQPVGIARTAPAQFPGTFVVADLADRQQTARALTEILDAGPVDALVNNVGLVRPAKLGTVDLDDLAAVFDMNVRVAVQVTQAVLPGMLAQGWGRIVNITSLVTVGMAERTAYGSAKAALEFCTRAWAAEIADTGVTVNAVAPGPTETELFRANNPLGSEGEARYLAAVPMGRLGAPREIAAAVGFLLSDDAAFITGHILRADGGGSIRGA</sequence>
<dbReference type="OrthoDB" id="4350228at2"/>
<keyword evidence="3" id="KW-0964">Secreted</keyword>
<evidence type="ECO:0000313" key="8">
    <source>
        <dbReference type="Proteomes" id="UP000186438"/>
    </source>
</evidence>